<feature type="transmembrane region" description="Helical" evidence="1">
    <location>
        <begin position="127"/>
        <end position="147"/>
    </location>
</feature>
<organism evidence="2 3">
    <name type="scientific">Silvanigrella paludirubra</name>
    <dbReference type="NCBI Taxonomy" id="2499159"/>
    <lineage>
        <taxon>Bacteria</taxon>
        <taxon>Pseudomonadati</taxon>
        <taxon>Bdellovibrionota</taxon>
        <taxon>Oligoflexia</taxon>
        <taxon>Silvanigrellales</taxon>
        <taxon>Silvanigrellaceae</taxon>
        <taxon>Silvanigrella</taxon>
    </lineage>
</organism>
<dbReference type="RefSeq" id="WP_153419229.1">
    <property type="nucleotide sequence ID" value="NZ_WFLM01000002.1"/>
</dbReference>
<reference evidence="2 3" key="1">
    <citation type="submission" date="2019-10" db="EMBL/GenBank/DDBJ databases">
        <title>New species of Slilvanegrellaceae.</title>
        <authorList>
            <person name="Pitt A."/>
            <person name="Hahn M.W."/>
        </authorList>
    </citation>
    <scope>NUCLEOTIDE SEQUENCE [LARGE SCALE GENOMIC DNA]</scope>
    <source>
        <strain evidence="2 3">SP-Ram-0.45-NSY-1</strain>
    </source>
</reference>
<keyword evidence="3" id="KW-1185">Reference proteome</keyword>
<keyword evidence="1" id="KW-0472">Membrane</keyword>
<comment type="caution">
    <text evidence="2">The sequence shown here is derived from an EMBL/GenBank/DDBJ whole genome shotgun (WGS) entry which is preliminary data.</text>
</comment>
<feature type="transmembrane region" description="Helical" evidence="1">
    <location>
        <begin position="56"/>
        <end position="74"/>
    </location>
</feature>
<evidence type="ECO:0000313" key="2">
    <source>
        <dbReference type="EMBL" id="KAB8039761.1"/>
    </source>
</evidence>
<sequence length="161" mass="18560">MYLWSIKNLKNDLISNLLTENYKFFYFFIFVLLFTLFSEIGVFLPSESNIIDKVQSIVSICIVIIGLVIAYRVNGGNTGKDFLTRAISLYVVLSIRFIAFTLVAIASYSLFLWAISLIIPNQYMGDVANGVTVVFMPLFEILFYWRFIIHIRDVRKGELKT</sequence>
<evidence type="ECO:0000313" key="3">
    <source>
        <dbReference type="Proteomes" id="UP000437748"/>
    </source>
</evidence>
<feature type="transmembrane region" description="Helical" evidence="1">
    <location>
        <begin position="24"/>
        <end position="44"/>
    </location>
</feature>
<protein>
    <submittedName>
        <fullName evidence="2">Uncharacterized protein</fullName>
    </submittedName>
</protein>
<accession>A0A6N6VUM1</accession>
<name>A0A6N6VUM1_9BACT</name>
<dbReference type="OrthoDB" id="2857684at2"/>
<evidence type="ECO:0000256" key="1">
    <source>
        <dbReference type="SAM" id="Phobius"/>
    </source>
</evidence>
<keyword evidence="1" id="KW-1133">Transmembrane helix</keyword>
<gene>
    <name evidence="2" type="ORF">GCL60_05720</name>
</gene>
<proteinExistence type="predicted"/>
<dbReference type="Proteomes" id="UP000437748">
    <property type="component" value="Unassembled WGS sequence"/>
</dbReference>
<feature type="transmembrane region" description="Helical" evidence="1">
    <location>
        <begin position="86"/>
        <end position="115"/>
    </location>
</feature>
<dbReference type="AlphaFoldDB" id="A0A6N6VUM1"/>
<dbReference type="EMBL" id="WFLM01000002">
    <property type="protein sequence ID" value="KAB8039761.1"/>
    <property type="molecule type" value="Genomic_DNA"/>
</dbReference>
<keyword evidence="1" id="KW-0812">Transmembrane</keyword>